<dbReference type="PANTHER" id="PTHR17490">
    <property type="entry name" value="SUA5"/>
    <property type="match status" value="1"/>
</dbReference>
<evidence type="ECO:0000256" key="10">
    <source>
        <dbReference type="ARBA" id="ARBA00029774"/>
    </source>
</evidence>
<dbReference type="SUPFAM" id="SSF55821">
    <property type="entry name" value="YrdC/RibB"/>
    <property type="match status" value="1"/>
</dbReference>
<feature type="compositionally biased region" description="Low complexity" evidence="12">
    <location>
        <begin position="208"/>
        <end position="223"/>
    </location>
</feature>
<feature type="domain" description="YrdC-like" evidence="13">
    <location>
        <begin position="13"/>
        <end position="198"/>
    </location>
</feature>
<keyword evidence="4" id="KW-0963">Cytoplasm</keyword>
<feature type="compositionally biased region" description="Low complexity" evidence="12">
    <location>
        <begin position="237"/>
        <end position="258"/>
    </location>
</feature>
<evidence type="ECO:0000256" key="7">
    <source>
        <dbReference type="ARBA" id="ARBA00022695"/>
    </source>
</evidence>
<evidence type="ECO:0000259" key="13">
    <source>
        <dbReference type="PROSITE" id="PS51163"/>
    </source>
</evidence>
<feature type="compositionally biased region" description="Low complexity" evidence="12">
    <location>
        <begin position="287"/>
        <end position="298"/>
    </location>
</feature>
<protein>
    <recommendedName>
        <fullName evidence="10">L-threonylcarbamoyladenylate synthase</fullName>
        <ecNumber evidence="3">2.7.7.87</ecNumber>
    </recommendedName>
    <alternativeName>
        <fullName evidence="10">L-threonylcarbamoyladenylate synthase</fullName>
    </alternativeName>
</protein>
<dbReference type="GO" id="GO:0005524">
    <property type="term" value="F:ATP binding"/>
    <property type="evidence" value="ECO:0007669"/>
    <property type="project" value="UniProtKB-KW"/>
</dbReference>
<dbReference type="GO" id="GO:0000049">
    <property type="term" value="F:tRNA binding"/>
    <property type="evidence" value="ECO:0007669"/>
    <property type="project" value="TreeGrafter"/>
</dbReference>
<dbReference type="GO" id="GO:0005737">
    <property type="term" value="C:cytoplasm"/>
    <property type="evidence" value="ECO:0007669"/>
    <property type="project" value="UniProtKB-SubCell"/>
</dbReference>
<dbReference type="GO" id="GO:0006450">
    <property type="term" value="P:regulation of translational fidelity"/>
    <property type="evidence" value="ECO:0007669"/>
    <property type="project" value="TreeGrafter"/>
</dbReference>
<dbReference type="RefSeq" id="WP_350274341.1">
    <property type="nucleotide sequence ID" value="NZ_CP158165.1"/>
</dbReference>
<dbReference type="EMBL" id="CP158165">
    <property type="protein sequence ID" value="XBV21482.1"/>
    <property type="molecule type" value="Genomic_DNA"/>
</dbReference>
<dbReference type="InterPro" id="IPR006070">
    <property type="entry name" value="Sua5-like_dom"/>
</dbReference>
<feature type="compositionally biased region" description="Basic and acidic residues" evidence="12">
    <location>
        <begin position="224"/>
        <end position="236"/>
    </location>
</feature>
<dbReference type="InterPro" id="IPR050156">
    <property type="entry name" value="TC-AMP_synthase_SUA5"/>
</dbReference>
<dbReference type="NCBIfam" id="TIGR00057">
    <property type="entry name" value="L-threonylcarbamoyladenylate synthase"/>
    <property type="match status" value="1"/>
</dbReference>
<evidence type="ECO:0000256" key="11">
    <source>
        <dbReference type="ARBA" id="ARBA00048366"/>
    </source>
</evidence>
<dbReference type="EC" id="2.7.7.87" evidence="3"/>
<dbReference type="PROSITE" id="PS51163">
    <property type="entry name" value="YRDC"/>
    <property type="match status" value="1"/>
</dbReference>
<feature type="compositionally biased region" description="Basic and acidic residues" evidence="12">
    <location>
        <begin position="388"/>
        <end position="403"/>
    </location>
</feature>
<keyword evidence="5 14" id="KW-0808">Transferase</keyword>
<keyword evidence="8" id="KW-0547">Nucleotide-binding</keyword>
<evidence type="ECO:0000256" key="12">
    <source>
        <dbReference type="SAM" id="MobiDB-lite"/>
    </source>
</evidence>
<proteinExistence type="inferred from homology"/>
<comment type="similarity">
    <text evidence="2">Belongs to the SUA5 family.</text>
</comment>
<comment type="subcellular location">
    <subcellularLocation>
        <location evidence="1">Cytoplasm</location>
    </subcellularLocation>
</comment>
<dbReference type="Gene3D" id="3.90.870.10">
    <property type="entry name" value="DHBP synthase"/>
    <property type="match status" value="1"/>
</dbReference>
<accession>A0AAU7T464</accession>
<evidence type="ECO:0000256" key="6">
    <source>
        <dbReference type="ARBA" id="ARBA00022694"/>
    </source>
</evidence>
<evidence type="ECO:0000256" key="2">
    <source>
        <dbReference type="ARBA" id="ARBA00007663"/>
    </source>
</evidence>
<comment type="catalytic activity">
    <reaction evidence="11">
        <text>L-threonine + hydrogencarbonate + ATP = L-threonylcarbamoyladenylate + diphosphate + H2O</text>
        <dbReference type="Rhea" id="RHEA:36407"/>
        <dbReference type="ChEBI" id="CHEBI:15377"/>
        <dbReference type="ChEBI" id="CHEBI:17544"/>
        <dbReference type="ChEBI" id="CHEBI:30616"/>
        <dbReference type="ChEBI" id="CHEBI:33019"/>
        <dbReference type="ChEBI" id="CHEBI:57926"/>
        <dbReference type="ChEBI" id="CHEBI:73682"/>
        <dbReference type="EC" id="2.7.7.87"/>
    </reaction>
</comment>
<keyword evidence="7 14" id="KW-0548">Nucleotidyltransferase</keyword>
<reference evidence="14" key="1">
    <citation type="submission" date="2024-06" db="EMBL/GenBank/DDBJ databases">
        <title>Kribbella sp. strain HUAS MG21 genome sequences.</title>
        <authorList>
            <person name="Mo P."/>
        </authorList>
    </citation>
    <scope>NUCLEOTIDE SEQUENCE</scope>
    <source>
        <strain evidence="14">HUAS MG21</strain>
    </source>
</reference>
<dbReference type="GO" id="GO:0061710">
    <property type="term" value="F:L-threonylcarbamoyladenylate synthase"/>
    <property type="evidence" value="ECO:0007669"/>
    <property type="project" value="UniProtKB-EC"/>
</dbReference>
<evidence type="ECO:0000256" key="5">
    <source>
        <dbReference type="ARBA" id="ARBA00022679"/>
    </source>
</evidence>
<dbReference type="InterPro" id="IPR017945">
    <property type="entry name" value="DHBP_synth_RibB-like_a/b_dom"/>
</dbReference>
<evidence type="ECO:0000256" key="4">
    <source>
        <dbReference type="ARBA" id="ARBA00022490"/>
    </source>
</evidence>
<gene>
    <name evidence="14" type="ORF">ABN611_23280</name>
</gene>
<dbReference type="Pfam" id="PF01300">
    <property type="entry name" value="Sua5_yciO_yrdC"/>
    <property type="match status" value="1"/>
</dbReference>
<keyword evidence="9" id="KW-0067">ATP-binding</keyword>
<feature type="compositionally biased region" description="Basic and acidic residues" evidence="12">
    <location>
        <begin position="350"/>
        <end position="371"/>
    </location>
</feature>
<evidence type="ECO:0000256" key="1">
    <source>
        <dbReference type="ARBA" id="ARBA00004496"/>
    </source>
</evidence>
<evidence type="ECO:0000256" key="3">
    <source>
        <dbReference type="ARBA" id="ARBA00012584"/>
    </source>
</evidence>
<sequence length="403" mass="41942">MSERFDFTGDELAPAYRAAVDAIEAGDLVVMPTDTVYGLAADAFKSDAVQRLMDAKGRGRDMPPPVLISVVESLDALATDVPDNGRKLAEEFWPGPLTLICHAQTSLMWDLGETQGTVALRVPDHENTRELLSRTGPLAVSSANRSGKPAALDVYDAEEQLGESVAVYLDGGEATVGQPSTIVDITGEIPRVLREGAVTLDELRKVVPEVTTDTEPPAPTAAEPKADEPKDDEPKTAQEAAETALPAATAVAAATDTPHTADHPTTDTDGSTATEPNADEKAREAAEAATSGAASAGDPQVDEPKATEVDSGTPAPQPAEQAEADATESAANQPKADEPKADEPQAVEQPKPDVSEPATDEPKVDEPKADSGEAEGGDSRTVGVVEASKGDEKKTDSDVRPAD</sequence>
<keyword evidence="6" id="KW-0819">tRNA processing</keyword>
<dbReference type="GO" id="GO:0008033">
    <property type="term" value="P:tRNA processing"/>
    <property type="evidence" value="ECO:0007669"/>
    <property type="project" value="UniProtKB-KW"/>
</dbReference>
<feature type="region of interest" description="Disordered" evidence="12">
    <location>
        <begin position="207"/>
        <end position="403"/>
    </location>
</feature>
<dbReference type="AlphaFoldDB" id="A0AAU7T464"/>
<evidence type="ECO:0000313" key="14">
    <source>
        <dbReference type="EMBL" id="XBV21482.1"/>
    </source>
</evidence>
<name>A0AAU7T464_9ACTN</name>
<evidence type="ECO:0000256" key="8">
    <source>
        <dbReference type="ARBA" id="ARBA00022741"/>
    </source>
</evidence>
<evidence type="ECO:0000256" key="9">
    <source>
        <dbReference type="ARBA" id="ARBA00022840"/>
    </source>
</evidence>
<organism evidence="14">
    <name type="scientific">Kribbella sp. HUAS MG21</name>
    <dbReference type="NCBI Taxonomy" id="3160966"/>
    <lineage>
        <taxon>Bacteria</taxon>
        <taxon>Bacillati</taxon>
        <taxon>Actinomycetota</taxon>
        <taxon>Actinomycetes</taxon>
        <taxon>Propionibacteriales</taxon>
        <taxon>Kribbellaceae</taxon>
        <taxon>Kribbella</taxon>
    </lineage>
</organism>
<dbReference type="GO" id="GO:0003725">
    <property type="term" value="F:double-stranded RNA binding"/>
    <property type="evidence" value="ECO:0007669"/>
    <property type="project" value="InterPro"/>
</dbReference>
<dbReference type="PANTHER" id="PTHR17490:SF16">
    <property type="entry name" value="THREONYLCARBAMOYL-AMP SYNTHASE"/>
    <property type="match status" value="1"/>
</dbReference>